<evidence type="ECO:0000313" key="3">
    <source>
        <dbReference type="Proteomes" id="UP000271974"/>
    </source>
</evidence>
<organism evidence="2 3">
    <name type="scientific">Elysia chlorotica</name>
    <name type="common">Eastern emerald elysia</name>
    <name type="synonym">Sea slug</name>
    <dbReference type="NCBI Taxonomy" id="188477"/>
    <lineage>
        <taxon>Eukaryota</taxon>
        <taxon>Metazoa</taxon>
        <taxon>Spiralia</taxon>
        <taxon>Lophotrochozoa</taxon>
        <taxon>Mollusca</taxon>
        <taxon>Gastropoda</taxon>
        <taxon>Heterobranchia</taxon>
        <taxon>Euthyneura</taxon>
        <taxon>Panpulmonata</taxon>
        <taxon>Sacoglossa</taxon>
        <taxon>Placobranchoidea</taxon>
        <taxon>Plakobranchidae</taxon>
        <taxon>Elysia</taxon>
    </lineage>
</organism>
<dbReference type="PANTHER" id="PTHR15907">
    <property type="entry name" value="DUF614 FAMILY PROTEIN-RELATED"/>
    <property type="match status" value="1"/>
</dbReference>
<dbReference type="NCBIfam" id="TIGR01571">
    <property type="entry name" value="A_thal_Cys_rich"/>
    <property type="match status" value="1"/>
</dbReference>
<sequence>MPDFNTNMPDFNTNMPHFNTNMPDFNTNIPHFNTNMLDFNTNMPHFNTNMPHFNTDMPHFNTNITHFNTISLCGTFCGLCLACQVSQDMQESVCVPCFVPTAVAMLRTKWRTQYNIQGSILEDCLLDHFCGPCSLCQLAREVKLTKQMA</sequence>
<accession>A0A433SYD2</accession>
<dbReference type="Proteomes" id="UP000271974">
    <property type="component" value="Unassembled WGS sequence"/>
</dbReference>
<gene>
    <name evidence="2" type="ORF">EGW08_017912</name>
</gene>
<protein>
    <submittedName>
        <fullName evidence="2">Uncharacterized protein</fullName>
    </submittedName>
</protein>
<reference evidence="2 3" key="1">
    <citation type="submission" date="2019-01" db="EMBL/GenBank/DDBJ databases">
        <title>A draft genome assembly of the solar-powered sea slug Elysia chlorotica.</title>
        <authorList>
            <person name="Cai H."/>
            <person name="Li Q."/>
            <person name="Fang X."/>
            <person name="Li J."/>
            <person name="Curtis N.E."/>
            <person name="Altenburger A."/>
            <person name="Shibata T."/>
            <person name="Feng M."/>
            <person name="Maeda T."/>
            <person name="Schwartz J.A."/>
            <person name="Shigenobu S."/>
            <person name="Lundholm N."/>
            <person name="Nishiyama T."/>
            <person name="Yang H."/>
            <person name="Hasebe M."/>
            <person name="Li S."/>
            <person name="Pierce S.K."/>
            <person name="Wang J."/>
        </authorList>
    </citation>
    <scope>NUCLEOTIDE SEQUENCE [LARGE SCALE GENOMIC DNA]</scope>
    <source>
        <strain evidence="2">EC2010</strain>
        <tissue evidence="2">Whole organism of an adult</tissue>
    </source>
</reference>
<comment type="similarity">
    <text evidence="1">Belongs to the cornifelin family.</text>
</comment>
<comment type="caution">
    <text evidence="2">The sequence shown here is derived from an EMBL/GenBank/DDBJ whole genome shotgun (WGS) entry which is preliminary data.</text>
</comment>
<name>A0A433SYD2_ELYCH</name>
<evidence type="ECO:0000256" key="1">
    <source>
        <dbReference type="ARBA" id="ARBA00009024"/>
    </source>
</evidence>
<proteinExistence type="inferred from homology"/>
<evidence type="ECO:0000313" key="2">
    <source>
        <dbReference type="EMBL" id="RUS74321.1"/>
    </source>
</evidence>
<dbReference type="OrthoDB" id="1045822at2759"/>
<dbReference type="AlphaFoldDB" id="A0A433SYD2"/>
<dbReference type="InterPro" id="IPR006461">
    <property type="entry name" value="PLAC_motif_containing"/>
</dbReference>
<keyword evidence="3" id="KW-1185">Reference proteome</keyword>
<dbReference type="EMBL" id="RQTK01000842">
    <property type="protein sequence ID" value="RUS74321.1"/>
    <property type="molecule type" value="Genomic_DNA"/>
</dbReference>
<dbReference type="Pfam" id="PF04749">
    <property type="entry name" value="PLAC8"/>
    <property type="match status" value="1"/>
</dbReference>